<dbReference type="PIRSF" id="PIRSF002211">
    <property type="entry name" value="Ribosomal_L30_bac-type"/>
    <property type="match status" value="1"/>
</dbReference>
<evidence type="ECO:0000259" key="6">
    <source>
        <dbReference type="Pfam" id="PF00327"/>
    </source>
</evidence>
<dbReference type="AlphaFoldDB" id="A0A450WV01"/>
<feature type="domain" description="Large ribosomal subunit protein uL30-like ferredoxin-like fold" evidence="6">
    <location>
        <begin position="11"/>
        <end position="60"/>
    </location>
</feature>
<dbReference type="InterPro" id="IPR005996">
    <property type="entry name" value="Ribosomal_uL30_bac-type"/>
</dbReference>
<dbReference type="InterPro" id="IPR016082">
    <property type="entry name" value="Ribosomal_uL30_ferredoxin-like"/>
</dbReference>
<evidence type="ECO:0000256" key="4">
    <source>
        <dbReference type="ARBA" id="ARBA00023274"/>
    </source>
</evidence>
<accession>A0A450WV01</accession>
<name>A0A450WV01_9GAMM</name>
<dbReference type="HAMAP" id="MF_01371_B">
    <property type="entry name" value="Ribosomal_uL30_B"/>
    <property type="match status" value="1"/>
</dbReference>
<evidence type="ECO:0000313" key="7">
    <source>
        <dbReference type="EMBL" id="VFK20830.1"/>
    </source>
</evidence>
<dbReference type="GO" id="GO:0022625">
    <property type="term" value="C:cytosolic large ribosomal subunit"/>
    <property type="evidence" value="ECO:0007669"/>
    <property type="project" value="TreeGrafter"/>
</dbReference>
<keyword evidence="3 5" id="KW-0689">Ribosomal protein</keyword>
<protein>
    <recommendedName>
        <fullName evidence="5">Large ribosomal subunit protein uL30</fullName>
    </recommendedName>
</protein>
<dbReference type="PANTHER" id="PTHR15892:SF2">
    <property type="entry name" value="LARGE RIBOSOMAL SUBUNIT PROTEIN UL30M"/>
    <property type="match status" value="1"/>
</dbReference>
<dbReference type="EMBL" id="CAADFN010000079">
    <property type="protein sequence ID" value="VFK20830.1"/>
    <property type="molecule type" value="Genomic_DNA"/>
</dbReference>
<comment type="subunit">
    <text evidence="2 5">Part of the 50S ribosomal subunit.</text>
</comment>
<keyword evidence="4 5" id="KW-0687">Ribonucleoprotein</keyword>
<comment type="similarity">
    <text evidence="1 5">Belongs to the universal ribosomal protein uL30 family.</text>
</comment>
<dbReference type="GO" id="GO:0006412">
    <property type="term" value="P:translation"/>
    <property type="evidence" value="ECO:0007669"/>
    <property type="project" value="UniProtKB-UniRule"/>
</dbReference>
<evidence type="ECO:0000256" key="1">
    <source>
        <dbReference type="ARBA" id="ARBA00007594"/>
    </source>
</evidence>
<dbReference type="Gene3D" id="3.30.1390.20">
    <property type="entry name" value="Ribosomal protein L30, ferredoxin-like fold domain"/>
    <property type="match status" value="1"/>
</dbReference>
<dbReference type="GO" id="GO:0003735">
    <property type="term" value="F:structural constituent of ribosome"/>
    <property type="evidence" value="ECO:0007669"/>
    <property type="project" value="InterPro"/>
</dbReference>
<dbReference type="SUPFAM" id="SSF55129">
    <property type="entry name" value="Ribosomal protein L30p/L7e"/>
    <property type="match status" value="1"/>
</dbReference>
<dbReference type="InterPro" id="IPR036919">
    <property type="entry name" value="Ribo_uL30_ferredoxin-like_sf"/>
</dbReference>
<dbReference type="Pfam" id="PF00327">
    <property type="entry name" value="Ribosomal_L30"/>
    <property type="match status" value="1"/>
</dbReference>
<gene>
    <name evidence="5" type="primary">rpmD</name>
    <name evidence="7" type="ORF">BECKLFY1418C_GA0070996_107917</name>
</gene>
<dbReference type="CDD" id="cd01658">
    <property type="entry name" value="Ribosomal_L30"/>
    <property type="match status" value="1"/>
</dbReference>
<evidence type="ECO:0000256" key="5">
    <source>
        <dbReference type="HAMAP-Rule" id="MF_01371"/>
    </source>
</evidence>
<organism evidence="7">
    <name type="scientific">Candidatus Kentrum sp. LFY</name>
    <dbReference type="NCBI Taxonomy" id="2126342"/>
    <lineage>
        <taxon>Bacteria</taxon>
        <taxon>Pseudomonadati</taxon>
        <taxon>Pseudomonadota</taxon>
        <taxon>Gammaproteobacteria</taxon>
        <taxon>Candidatus Kentrum</taxon>
    </lineage>
</organism>
<sequence length="70" mass="8300">MENESKREKVLRITLIRSKHGRLRKHQACLRGLGIRKIHKPIIVHDTPCIRGMIDRVAYMLRVEEVKRCI</sequence>
<evidence type="ECO:0000256" key="3">
    <source>
        <dbReference type="ARBA" id="ARBA00022980"/>
    </source>
</evidence>
<reference evidence="7" key="1">
    <citation type="submission" date="2019-02" db="EMBL/GenBank/DDBJ databases">
        <authorList>
            <person name="Gruber-Vodicka R. H."/>
            <person name="Seah K. B. B."/>
        </authorList>
    </citation>
    <scope>NUCLEOTIDE SEQUENCE</scope>
    <source>
        <strain evidence="7">BECK_BY7</strain>
    </source>
</reference>
<evidence type="ECO:0000256" key="2">
    <source>
        <dbReference type="ARBA" id="ARBA00011838"/>
    </source>
</evidence>
<dbReference type="NCBIfam" id="TIGR01308">
    <property type="entry name" value="rpmD_bact"/>
    <property type="match status" value="1"/>
</dbReference>
<proteinExistence type="inferred from homology"/>
<dbReference type="PANTHER" id="PTHR15892">
    <property type="entry name" value="MITOCHONDRIAL RIBOSOMAL PROTEIN L30"/>
    <property type="match status" value="1"/>
</dbReference>